<dbReference type="EMBL" id="VUNQ01000052">
    <property type="protein sequence ID" value="MSU03049.1"/>
    <property type="molecule type" value="Genomic_DNA"/>
</dbReference>
<name>A0A6N7XLX8_9FIRM</name>
<reference evidence="1 2" key="1">
    <citation type="submission" date="2019-09" db="EMBL/GenBank/DDBJ databases">
        <title>In-depth cultivation of the pig gut microbiome towards novel bacterial diversity and tailored functional studies.</title>
        <authorList>
            <person name="Wylensek D."/>
            <person name="Hitch T.C.A."/>
            <person name="Clavel T."/>
        </authorList>
    </citation>
    <scope>NUCLEOTIDE SEQUENCE [LARGE SCALE GENOMIC DNA]</scope>
    <source>
        <strain evidence="1 2">WCA3-693-APC-4?</strain>
    </source>
</reference>
<accession>A0A6N7XLX8</accession>
<protein>
    <submittedName>
        <fullName evidence="1">Uncharacterized protein</fullName>
    </submittedName>
</protein>
<dbReference type="InterPro" id="IPR011990">
    <property type="entry name" value="TPR-like_helical_dom_sf"/>
</dbReference>
<dbReference type="AlphaFoldDB" id="A0A6N7XLX8"/>
<organism evidence="1 2">
    <name type="scientific">Tissierella pigra</name>
    <dbReference type="NCBI Taxonomy" id="2607614"/>
    <lineage>
        <taxon>Bacteria</taxon>
        <taxon>Bacillati</taxon>
        <taxon>Bacillota</taxon>
        <taxon>Tissierellia</taxon>
        <taxon>Tissierellales</taxon>
        <taxon>Tissierellaceae</taxon>
        <taxon>Tissierella</taxon>
    </lineage>
</organism>
<sequence length="131" mass="15032">MNIALLENKLGRIDSCQDILLFSLDHLDEKDIDLRLRIIYNLSYTFHRKGLDKKALDYANQGIQLSIKDNNLVILGLLYCRKGTAEFNLRDDNHIKSLNRPLSLHELAGQDNLKQTLLEVCAKNKIDLNKA</sequence>
<comment type="caution">
    <text evidence="1">The sequence shown here is derived from an EMBL/GenBank/DDBJ whole genome shotgun (WGS) entry which is preliminary data.</text>
</comment>
<evidence type="ECO:0000313" key="2">
    <source>
        <dbReference type="Proteomes" id="UP000469523"/>
    </source>
</evidence>
<evidence type="ECO:0000313" key="1">
    <source>
        <dbReference type="EMBL" id="MSU03049.1"/>
    </source>
</evidence>
<keyword evidence="2" id="KW-1185">Reference proteome</keyword>
<dbReference type="Proteomes" id="UP000469523">
    <property type="component" value="Unassembled WGS sequence"/>
</dbReference>
<dbReference type="Gene3D" id="1.25.40.10">
    <property type="entry name" value="Tetratricopeptide repeat domain"/>
    <property type="match status" value="1"/>
</dbReference>
<dbReference type="Pfam" id="PF18768">
    <property type="entry name" value="RNPP_C"/>
    <property type="match status" value="1"/>
</dbReference>
<gene>
    <name evidence="1" type="ORF">FYJ83_16425</name>
</gene>
<proteinExistence type="predicted"/>
<dbReference type="InterPro" id="IPR041315">
    <property type="entry name" value="PlcR_TPR"/>
</dbReference>